<keyword evidence="11" id="KW-1185">Reference proteome</keyword>
<dbReference type="GO" id="GO:0000981">
    <property type="term" value="F:DNA-binding transcription factor activity, RNA polymerase II-specific"/>
    <property type="evidence" value="ECO:0007669"/>
    <property type="project" value="TreeGrafter"/>
</dbReference>
<dbReference type="PANTHER" id="PTHR24394">
    <property type="entry name" value="ZINC FINGER PROTEIN"/>
    <property type="match status" value="1"/>
</dbReference>
<evidence type="ECO:0000313" key="10">
    <source>
        <dbReference type="EMBL" id="KAJ3110109.1"/>
    </source>
</evidence>
<evidence type="ECO:0000256" key="1">
    <source>
        <dbReference type="ARBA" id="ARBA00004123"/>
    </source>
</evidence>
<keyword evidence="6" id="KW-0539">Nucleus</keyword>
<dbReference type="InterPro" id="IPR036236">
    <property type="entry name" value="Znf_C2H2_sf"/>
</dbReference>
<dbReference type="Gene3D" id="3.30.160.60">
    <property type="entry name" value="Classic Zinc Finger"/>
    <property type="match status" value="2"/>
</dbReference>
<organism evidence="10 11">
    <name type="scientific">Physocladia obscura</name>
    <dbReference type="NCBI Taxonomy" id="109957"/>
    <lineage>
        <taxon>Eukaryota</taxon>
        <taxon>Fungi</taxon>
        <taxon>Fungi incertae sedis</taxon>
        <taxon>Chytridiomycota</taxon>
        <taxon>Chytridiomycota incertae sedis</taxon>
        <taxon>Chytridiomycetes</taxon>
        <taxon>Chytridiales</taxon>
        <taxon>Chytriomycetaceae</taxon>
        <taxon>Physocladia</taxon>
    </lineage>
</organism>
<dbReference type="GO" id="GO:0005634">
    <property type="term" value="C:nucleus"/>
    <property type="evidence" value="ECO:0007669"/>
    <property type="project" value="UniProtKB-SubCell"/>
</dbReference>
<dbReference type="EMBL" id="JADGJH010001769">
    <property type="protein sequence ID" value="KAJ3110109.1"/>
    <property type="molecule type" value="Genomic_DNA"/>
</dbReference>
<evidence type="ECO:0000256" key="5">
    <source>
        <dbReference type="ARBA" id="ARBA00022833"/>
    </source>
</evidence>
<dbReference type="InterPro" id="IPR013087">
    <property type="entry name" value="Znf_C2H2_type"/>
</dbReference>
<proteinExistence type="predicted"/>
<gene>
    <name evidence="10" type="ORF">HK100_003148</name>
</gene>
<name>A0AAD5SUC2_9FUNG</name>
<dbReference type="AlphaFoldDB" id="A0AAD5SUC2"/>
<evidence type="ECO:0000313" key="11">
    <source>
        <dbReference type="Proteomes" id="UP001211907"/>
    </source>
</evidence>
<dbReference type="Proteomes" id="UP001211907">
    <property type="component" value="Unassembled WGS sequence"/>
</dbReference>
<comment type="caution">
    <text evidence="10">The sequence shown here is derived from an EMBL/GenBank/DDBJ whole genome shotgun (WGS) entry which is preliminary data.</text>
</comment>
<dbReference type="PROSITE" id="PS50157">
    <property type="entry name" value="ZINC_FINGER_C2H2_2"/>
    <property type="match status" value="2"/>
</dbReference>
<evidence type="ECO:0000256" key="3">
    <source>
        <dbReference type="ARBA" id="ARBA00022737"/>
    </source>
</evidence>
<accession>A0AAD5SUC2</accession>
<evidence type="ECO:0000256" key="8">
    <source>
        <dbReference type="SAM" id="MobiDB-lite"/>
    </source>
</evidence>
<evidence type="ECO:0000256" key="4">
    <source>
        <dbReference type="ARBA" id="ARBA00022771"/>
    </source>
</evidence>
<protein>
    <recommendedName>
        <fullName evidence="9">C2H2-type domain-containing protein</fullName>
    </recommendedName>
</protein>
<dbReference type="PANTHER" id="PTHR24394:SF44">
    <property type="entry name" value="ZINC FINGER PROTEIN 271-LIKE"/>
    <property type="match status" value="1"/>
</dbReference>
<sequence length="249" mass="27267">MEFAYEQPTLSLSCPTVAPSSFSFFATNCGVAVSGGEKSSGLCKGSQETKSESGGRTAHGEALPPTLFDAPRKIAEETNPAATVSFYECLQCGEFFLKRKLLFVHQRVHFPDAINPYEERDKRLVAKYLAKYPTPMSYNYSASFATDEFLTLNDSHDSEYNPGANETSYIMKEFVCSQCDASFAFADRLARHSIVHSGDRPWACTRGCTNVSFKSRRDLAVHASKVHSIRGAAASAAAAQVANERIAKD</sequence>
<evidence type="ECO:0000256" key="2">
    <source>
        <dbReference type="ARBA" id="ARBA00022723"/>
    </source>
</evidence>
<evidence type="ECO:0000259" key="9">
    <source>
        <dbReference type="PROSITE" id="PS50157"/>
    </source>
</evidence>
<keyword evidence="5" id="KW-0862">Zinc</keyword>
<dbReference type="SMART" id="SM00355">
    <property type="entry name" value="ZnF_C2H2"/>
    <property type="match status" value="3"/>
</dbReference>
<feature type="domain" description="C2H2-type" evidence="9">
    <location>
        <begin position="87"/>
        <end position="114"/>
    </location>
</feature>
<dbReference type="PROSITE" id="PS00028">
    <property type="entry name" value="ZINC_FINGER_C2H2_1"/>
    <property type="match status" value="2"/>
</dbReference>
<keyword evidence="2" id="KW-0479">Metal-binding</keyword>
<keyword evidence="3" id="KW-0677">Repeat</keyword>
<feature type="domain" description="C2H2-type" evidence="9">
    <location>
        <begin position="174"/>
        <end position="201"/>
    </location>
</feature>
<evidence type="ECO:0000256" key="7">
    <source>
        <dbReference type="PROSITE-ProRule" id="PRU00042"/>
    </source>
</evidence>
<evidence type="ECO:0000256" key="6">
    <source>
        <dbReference type="ARBA" id="ARBA00023242"/>
    </source>
</evidence>
<reference evidence="10" key="1">
    <citation type="submission" date="2020-05" db="EMBL/GenBank/DDBJ databases">
        <title>Phylogenomic resolution of chytrid fungi.</title>
        <authorList>
            <person name="Stajich J.E."/>
            <person name="Amses K."/>
            <person name="Simmons R."/>
            <person name="Seto K."/>
            <person name="Myers J."/>
            <person name="Bonds A."/>
            <person name="Quandt C.A."/>
            <person name="Barry K."/>
            <person name="Liu P."/>
            <person name="Grigoriev I."/>
            <person name="Longcore J.E."/>
            <person name="James T.Y."/>
        </authorList>
    </citation>
    <scope>NUCLEOTIDE SEQUENCE</scope>
    <source>
        <strain evidence="10">JEL0513</strain>
    </source>
</reference>
<feature type="region of interest" description="Disordered" evidence="8">
    <location>
        <begin position="36"/>
        <end position="63"/>
    </location>
</feature>
<keyword evidence="4 7" id="KW-0863">Zinc-finger</keyword>
<comment type="subcellular location">
    <subcellularLocation>
        <location evidence="1">Nucleus</location>
    </subcellularLocation>
</comment>
<dbReference type="SUPFAM" id="SSF57667">
    <property type="entry name" value="beta-beta-alpha zinc fingers"/>
    <property type="match status" value="2"/>
</dbReference>
<dbReference type="GO" id="GO:0008270">
    <property type="term" value="F:zinc ion binding"/>
    <property type="evidence" value="ECO:0007669"/>
    <property type="project" value="UniProtKB-KW"/>
</dbReference>